<evidence type="ECO:0000313" key="2">
    <source>
        <dbReference type="EMBL" id="KAE9196537.1"/>
    </source>
</evidence>
<accession>A0A6A3XDC4</accession>
<protein>
    <submittedName>
        <fullName evidence="2">Uncharacterized protein</fullName>
    </submittedName>
</protein>
<comment type="caution">
    <text evidence="2">The sequence shown here is derived from an EMBL/GenBank/DDBJ whole genome shotgun (WGS) entry which is preliminary data.</text>
</comment>
<evidence type="ECO:0000313" key="3">
    <source>
        <dbReference type="Proteomes" id="UP000440367"/>
    </source>
</evidence>
<organism evidence="2 3">
    <name type="scientific">Phytophthora fragariae</name>
    <dbReference type="NCBI Taxonomy" id="53985"/>
    <lineage>
        <taxon>Eukaryota</taxon>
        <taxon>Sar</taxon>
        <taxon>Stramenopiles</taxon>
        <taxon>Oomycota</taxon>
        <taxon>Peronosporomycetes</taxon>
        <taxon>Peronosporales</taxon>
        <taxon>Peronosporaceae</taxon>
        <taxon>Phytophthora</taxon>
    </lineage>
</organism>
<name>A0A6A3XDC4_9STRA</name>
<sequence length="83" mass="8518">MLNGDLLPEKIVPSSESPGKLVVDGDILPEKLVAGGGPILKLVVGGQLAGEARGDGELAGDARSSFDKPSASERVSRIIHSQN</sequence>
<dbReference type="Proteomes" id="UP000440367">
    <property type="component" value="Unassembled WGS sequence"/>
</dbReference>
<feature type="region of interest" description="Disordered" evidence="1">
    <location>
        <begin position="53"/>
        <end position="83"/>
    </location>
</feature>
<dbReference type="AlphaFoldDB" id="A0A6A3XDC4"/>
<feature type="compositionally biased region" description="Basic and acidic residues" evidence="1">
    <location>
        <begin position="64"/>
        <end position="76"/>
    </location>
</feature>
<gene>
    <name evidence="2" type="ORF">PF002_g23018</name>
</gene>
<dbReference type="EMBL" id="QXGD01001927">
    <property type="protein sequence ID" value="KAE9196537.1"/>
    <property type="molecule type" value="Genomic_DNA"/>
</dbReference>
<proteinExistence type="predicted"/>
<reference evidence="2 3" key="1">
    <citation type="submission" date="2018-08" db="EMBL/GenBank/DDBJ databases">
        <title>Genomic investigation of the strawberry pathogen Phytophthora fragariae indicates pathogenicity is determined by transcriptional variation in three key races.</title>
        <authorList>
            <person name="Adams T.M."/>
            <person name="Armitage A.D."/>
            <person name="Sobczyk M.K."/>
            <person name="Bates H.J."/>
            <person name="Dunwell J.M."/>
            <person name="Nellist C.F."/>
            <person name="Harrison R.J."/>
        </authorList>
    </citation>
    <scope>NUCLEOTIDE SEQUENCE [LARGE SCALE GENOMIC DNA]</scope>
    <source>
        <strain evidence="2 3">BC-1</strain>
    </source>
</reference>
<evidence type="ECO:0000256" key="1">
    <source>
        <dbReference type="SAM" id="MobiDB-lite"/>
    </source>
</evidence>